<feature type="region of interest" description="Disordered" evidence="1">
    <location>
        <begin position="208"/>
        <end position="251"/>
    </location>
</feature>
<feature type="compositionally biased region" description="Acidic residues" evidence="1">
    <location>
        <begin position="335"/>
        <end position="346"/>
    </location>
</feature>
<proteinExistence type="predicted"/>
<keyword evidence="2" id="KW-1133">Transmembrane helix</keyword>
<feature type="region of interest" description="Disordered" evidence="1">
    <location>
        <begin position="279"/>
        <end position="346"/>
    </location>
</feature>
<dbReference type="EMBL" id="CP026309">
    <property type="protein sequence ID" value="AUV82211.1"/>
    <property type="molecule type" value="Genomic_DNA"/>
</dbReference>
<evidence type="ECO:0000259" key="3">
    <source>
        <dbReference type="Pfam" id="PF24034"/>
    </source>
</evidence>
<dbReference type="InterPro" id="IPR055767">
    <property type="entry name" value="DUF7343"/>
</dbReference>
<dbReference type="GeneID" id="35592745"/>
<keyword evidence="2" id="KW-0812">Transmembrane</keyword>
<keyword evidence="6" id="KW-1185">Reference proteome</keyword>
<feature type="domain" description="DUF7343" evidence="3">
    <location>
        <begin position="349"/>
        <end position="410"/>
    </location>
</feature>
<evidence type="ECO:0000256" key="1">
    <source>
        <dbReference type="SAM" id="MobiDB-lite"/>
    </source>
</evidence>
<dbReference type="AlphaFoldDB" id="A0A2I8VJW9"/>
<reference evidence="5 6" key="1">
    <citation type="submission" date="2018-01" db="EMBL/GenBank/DDBJ databases">
        <title>Complete genome sequence of Salinigranum rubrum GX10T, an extremely halophilic archaeon isolated from a marine solar saltern.</title>
        <authorList>
            <person name="Han S."/>
        </authorList>
    </citation>
    <scope>NUCLEOTIDE SEQUENCE [LARGE SCALE GENOMIC DNA]</scope>
    <source>
        <strain evidence="5 6">GX10</strain>
    </source>
</reference>
<feature type="compositionally biased region" description="Acidic residues" evidence="1">
    <location>
        <begin position="238"/>
        <end position="247"/>
    </location>
</feature>
<dbReference type="RefSeq" id="WP_103425900.1">
    <property type="nucleotide sequence ID" value="NZ_CP026309.1"/>
</dbReference>
<organism evidence="5 6">
    <name type="scientific">Salinigranum rubrum</name>
    <dbReference type="NCBI Taxonomy" id="755307"/>
    <lineage>
        <taxon>Archaea</taxon>
        <taxon>Methanobacteriati</taxon>
        <taxon>Methanobacteriota</taxon>
        <taxon>Stenosarchaea group</taxon>
        <taxon>Halobacteria</taxon>
        <taxon>Halobacteriales</taxon>
        <taxon>Haloferacaceae</taxon>
        <taxon>Salinigranum</taxon>
    </lineage>
</organism>
<feature type="domain" description="DUF7345" evidence="4">
    <location>
        <begin position="53"/>
        <end position="180"/>
    </location>
</feature>
<dbReference type="Proteomes" id="UP000236584">
    <property type="component" value="Chromosome"/>
</dbReference>
<evidence type="ECO:0000259" key="4">
    <source>
        <dbReference type="Pfam" id="PF24036"/>
    </source>
</evidence>
<feature type="compositionally biased region" description="Acidic residues" evidence="1">
    <location>
        <begin position="314"/>
        <end position="328"/>
    </location>
</feature>
<accession>A0A2I8VJW9</accession>
<dbReference type="InterPro" id="IPR055769">
    <property type="entry name" value="DUF7345"/>
</dbReference>
<protein>
    <recommendedName>
        <fullName evidence="7">HTH iclR-type domain-containing protein</fullName>
    </recommendedName>
</protein>
<evidence type="ECO:0000256" key="2">
    <source>
        <dbReference type="SAM" id="Phobius"/>
    </source>
</evidence>
<evidence type="ECO:0008006" key="7">
    <source>
        <dbReference type="Google" id="ProtNLM"/>
    </source>
</evidence>
<feature type="transmembrane region" description="Helical" evidence="2">
    <location>
        <begin position="253"/>
        <end position="273"/>
    </location>
</feature>
<dbReference type="OrthoDB" id="27885at2157"/>
<dbReference type="KEGG" id="srub:C2R22_11600"/>
<gene>
    <name evidence="5" type="ORF">C2R22_11600</name>
</gene>
<evidence type="ECO:0000313" key="5">
    <source>
        <dbReference type="EMBL" id="AUV82211.1"/>
    </source>
</evidence>
<sequence length="415" mass="42785">MCGVRRAGVFLLVTLAVVGVVAGAAGATEHAPAPGAAQLGDEGIEPDGVLLRADLRSNGDARWTVEYRVRLNDENTTAAFESLRTDVEANETAYTSTFAERMGATARAAENATGREMRVENVSVRATRQQLPQEYGVVTYRFDWTGFAVASGETLEAGDALAGLFLDRQTTFVVAWPDGYATTAVQPTPDERRDDAVVWIGPTDFADGEPVVSLSPTASEAEGGGSATGATGGNGDGGDGEGGDDTTDGGPSVLVVAGGALLLVIAVLGVVLWRRSQETSRADSDADSGSVPPAGSGDGSEAAAEATATGAESVDADTGDDGTVEAAEDAGPAEAEADEGTPDPWEDELLSNEERVLALLEHNAGRMKQQAVAAELDWSDAKTSQVIGKLRDAEEIETFRIGRENVVALPGSGLS</sequence>
<keyword evidence="2" id="KW-0472">Membrane</keyword>
<name>A0A2I8VJW9_9EURY</name>
<feature type="compositionally biased region" description="Gly residues" evidence="1">
    <location>
        <begin position="222"/>
        <end position="237"/>
    </location>
</feature>
<evidence type="ECO:0000313" key="6">
    <source>
        <dbReference type="Proteomes" id="UP000236584"/>
    </source>
</evidence>
<dbReference type="Pfam" id="PF24036">
    <property type="entry name" value="DUF7345"/>
    <property type="match status" value="1"/>
</dbReference>
<feature type="compositionally biased region" description="Low complexity" evidence="1">
    <location>
        <begin position="299"/>
        <end position="313"/>
    </location>
</feature>
<dbReference type="Pfam" id="PF24034">
    <property type="entry name" value="DUF7343"/>
    <property type="match status" value="1"/>
</dbReference>